<protein>
    <submittedName>
        <fullName evidence="3">Phosphoesterase</fullName>
    </submittedName>
</protein>
<name>A0A1W6MN90_9FLAO</name>
<dbReference type="EMBL" id="CP019344">
    <property type="protein sequence ID" value="ARN79065.1"/>
    <property type="molecule type" value="Genomic_DNA"/>
</dbReference>
<dbReference type="RefSeq" id="WP_211277439.1">
    <property type="nucleotide sequence ID" value="NZ_CP019344.1"/>
</dbReference>
<reference evidence="3 4" key="1">
    <citation type="submission" date="2016-11" db="EMBL/GenBank/DDBJ databases">
        <title>Trade-off between light-utilization and light-protection in marine flavobacteria.</title>
        <authorList>
            <person name="Kumagai Y."/>
        </authorList>
    </citation>
    <scope>NUCLEOTIDE SEQUENCE [LARGE SCALE GENOMIC DNA]</scope>
    <source>
        <strain evidence="3 4">JCM 13191</strain>
    </source>
</reference>
<proteinExistence type="predicted"/>
<gene>
    <name evidence="3" type="ORF">BST97_14300</name>
</gene>
<evidence type="ECO:0000313" key="3">
    <source>
        <dbReference type="EMBL" id="ARN79065.1"/>
    </source>
</evidence>
<dbReference type="Gene3D" id="1.20.144.10">
    <property type="entry name" value="Phosphatidic acid phosphatase type 2/haloperoxidase"/>
    <property type="match status" value="1"/>
</dbReference>
<dbReference type="STRING" id="331648.BST97_14300"/>
<accession>A0A1W6MN90</accession>
<evidence type="ECO:0000256" key="1">
    <source>
        <dbReference type="SAM" id="SignalP"/>
    </source>
</evidence>
<feature type="chain" id="PRO_5012506805" evidence="1">
    <location>
        <begin position="19"/>
        <end position="285"/>
    </location>
</feature>
<keyword evidence="4" id="KW-1185">Reference proteome</keyword>
<feature type="signal peptide" evidence="1">
    <location>
        <begin position="1"/>
        <end position="18"/>
    </location>
</feature>
<dbReference type="Pfam" id="PF01569">
    <property type="entry name" value="PAP2"/>
    <property type="match status" value="1"/>
</dbReference>
<keyword evidence="1" id="KW-0732">Signal</keyword>
<evidence type="ECO:0000313" key="4">
    <source>
        <dbReference type="Proteomes" id="UP000193431"/>
    </source>
</evidence>
<dbReference type="AlphaFoldDB" id="A0A1W6MN90"/>
<sequence length="285" mass="32200">MGKLSFILIVLMSVVSMSQNTTHFSLDLDQNQDRTLWQDFTYDMGNVFLGTGYAYTRPLYWQGDDFLRFGAVAGATYGLYMLDTNIERSFKKHKNDVPNILLDYGWYAGSPQNNYGLTGAVYLTGLFTKNEKLRRTGVLMISSATATGFFQQFLKSATGRARPGAELGKNHFRPFGGSVAYRSFPSGHAVLSFTQAHSIAKQFKSWWVKAPIYAVGAIPGLSRIYTDAHWASDVFLSWAMSYFMVEAIDIYLDKKYKEKYNDSPRKKSSLDLSFSLTTVGVRYTF</sequence>
<dbReference type="SMART" id="SM00014">
    <property type="entry name" value="acidPPc"/>
    <property type="match status" value="1"/>
</dbReference>
<evidence type="ECO:0000259" key="2">
    <source>
        <dbReference type="SMART" id="SM00014"/>
    </source>
</evidence>
<organism evidence="3 4">
    <name type="scientific">Nonlabens spongiae</name>
    <dbReference type="NCBI Taxonomy" id="331648"/>
    <lineage>
        <taxon>Bacteria</taxon>
        <taxon>Pseudomonadati</taxon>
        <taxon>Bacteroidota</taxon>
        <taxon>Flavobacteriia</taxon>
        <taxon>Flavobacteriales</taxon>
        <taxon>Flavobacteriaceae</taxon>
        <taxon>Nonlabens</taxon>
    </lineage>
</organism>
<dbReference type="InterPro" id="IPR000326">
    <property type="entry name" value="PAP2/HPO"/>
</dbReference>
<dbReference type="SUPFAM" id="SSF48317">
    <property type="entry name" value="Acid phosphatase/Vanadium-dependent haloperoxidase"/>
    <property type="match status" value="1"/>
</dbReference>
<dbReference type="Proteomes" id="UP000193431">
    <property type="component" value="Chromosome"/>
</dbReference>
<dbReference type="InterPro" id="IPR036938">
    <property type="entry name" value="PAP2/HPO_sf"/>
</dbReference>
<feature type="domain" description="Phosphatidic acid phosphatase type 2/haloperoxidase" evidence="2">
    <location>
        <begin position="133"/>
        <end position="249"/>
    </location>
</feature>